<dbReference type="AlphaFoldDB" id="A0A7I8DVM0"/>
<dbReference type="EMBL" id="JANGBO010000005">
    <property type="protein sequence ID" value="MCQ5061619.1"/>
    <property type="molecule type" value="Genomic_DNA"/>
</dbReference>
<protein>
    <submittedName>
        <fullName evidence="1">Uncharacterized protein</fullName>
    </submittedName>
</protein>
<reference evidence="3" key="4">
    <citation type="submission" date="2022-06" db="EMBL/GenBank/DDBJ databases">
        <title>Isolation of gut microbiota from human fecal samples.</title>
        <authorList>
            <person name="Pamer E.G."/>
            <person name="Barat B."/>
            <person name="Waligurski E."/>
            <person name="Medina S."/>
            <person name="Paddock L."/>
            <person name="Mostad J."/>
        </authorList>
    </citation>
    <scope>NUCLEOTIDE SEQUENCE</scope>
    <source>
        <strain evidence="3">DFI.6.24</strain>
    </source>
</reference>
<reference evidence="2" key="3">
    <citation type="submission" date="2021-10" db="EMBL/GenBank/DDBJ databases">
        <title>Collection of gut derived symbiotic bacterial strains cultured from healthy donors.</title>
        <authorList>
            <person name="Lin H."/>
            <person name="Littmann E."/>
            <person name="Kohout C."/>
            <person name="Pamer E.G."/>
        </authorList>
    </citation>
    <scope>NUCLEOTIDE SEQUENCE</scope>
    <source>
        <strain evidence="2">DFI.5.2</strain>
    </source>
</reference>
<proteinExistence type="predicted"/>
<dbReference type="KEGG" id="fit:Fi14EGH31_02700"/>
<reference evidence="4" key="2">
    <citation type="submission" date="2020-09" db="EMBL/GenBank/DDBJ databases">
        <title>Complete genome sequencing of Faecalibacillus intestinalis strain 14EGH31.</title>
        <authorList>
            <person name="Sakamoto M."/>
            <person name="Murakami T."/>
            <person name="Mori H."/>
        </authorList>
    </citation>
    <scope>NUCLEOTIDE SEQUENCE [LARGE SCALE GENOMIC DNA]</scope>
    <source>
        <strain evidence="4">14EGH31</strain>
    </source>
</reference>
<dbReference type="EMBL" id="AP024085">
    <property type="protein sequence ID" value="BCL56558.1"/>
    <property type="molecule type" value="Genomic_DNA"/>
</dbReference>
<name>A0A7I8DVM0_9FIRM</name>
<dbReference type="Proteomes" id="UP000593842">
    <property type="component" value="Chromosome"/>
</dbReference>
<dbReference type="EMBL" id="JAJDKQ010000012">
    <property type="protein sequence ID" value="MCB8561858.1"/>
    <property type="molecule type" value="Genomic_DNA"/>
</dbReference>
<accession>A0A7I8DVM0</accession>
<evidence type="ECO:0000313" key="4">
    <source>
        <dbReference type="Proteomes" id="UP000593842"/>
    </source>
</evidence>
<evidence type="ECO:0000313" key="3">
    <source>
        <dbReference type="EMBL" id="MCQ5061619.1"/>
    </source>
</evidence>
<organism evidence="1 4">
    <name type="scientific">Faecalibacillus intestinalis</name>
    <dbReference type="NCBI Taxonomy" id="1982626"/>
    <lineage>
        <taxon>Bacteria</taxon>
        <taxon>Bacillati</taxon>
        <taxon>Bacillota</taxon>
        <taxon>Erysipelotrichia</taxon>
        <taxon>Erysipelotrichales</taxon>
        <taxon>Coprobacillaceae</taxon>
        <taxon>Faecalibacillus</taxon>
    </lineage>
</organism>
<dbReference type="Proteomes" id="UP001204814">
    <property type="component" value="Unassembled WGS sequence"/>
</dbReference>
<evidence type="ECO:0000313" key="1">
    <source>
        <dbReference type="EMBL" id="BCL56558.1"/>
    </source>
</evidence>
<evidence type="ECO:0000313" key="2">
    <source>
        <dbReference type="EMBL" id="MCB8561858.1"/>
    </source>
</evidence>
<dbReference type="Proteomes" id="UP001197827">
    <property type="component" value="Unassembled WGS sequence"/>
</dbReference>
<sequence length="47" mass="5640">MKNLERKDILNVKKHTKNKSVFNNSQLVLNILYDTSIKYKNNKSYPR</sequence>
<dbReference type="RefSeq" id="WP_155522455.1">
    <property type="nucleotide sequence ID" value="NZ_AP024085.1"/>
</dbReference>
<reference evidence="1" key="1">
    <citation type="journal article" date="2020" name="Microbiol. Resour. Announc.">
        <title>Complete Genome Sequence of Faecalibacillus intestinalis JCM 34082, Isolated from Feces from a Healthy Japanese Female.</title>
        <authorList>
            <person name="Sakamoto M."/>
            <person name="Ikeyama N."/>
            <person name="Toyoda A."/>
            <person name="Murakami T."/>
            <person name="Mori H."/>
            <person name="Ohkuma M."/>
        </authorList>
    </citation>
    <scope>NUCLEOTIDE SEQUENCE</scope>
    <source>
        <strain evidence="1">14EGH31</strain>
    </source>
</reference>
<gene>
    <name evidence="1" type="ORF">Fi14EGH31_02700</name>
    <name evidence="2" type="ORF">LJD74_07565</name>
    <name evidence="3" type="ORF">NE542_07245</name>
</gene>
<dbReference type="GeneID" id="70578676"/>